<protein>
    <submittedName>
        <fullName evidence="10">Helix-turn-helix domain-containing protein</fullName>
    </submittedName>
</protein>
<dbReference type="InterPro" id="IPR020449">
    <property type="entry name" value="Tscrpt_reg_AraC-type_HTH"/>
</dbReference>
<dbReference type="InterPro" id="IPR002491">
    <property type="entry name" value="ABC_transptr_periplasmic_BD"/>
</dbReference>
<dbReference type="GO" id="GO:0030288">
    <property type="term" value="C:outer membrane-bounded periplasmic space"/>
    <property type="evidence" value="ECO:0007669"/>
    <property type="project" value="TreeGrafter"/>
</dbReference>
<dbReference type="PANTHER" id="PTHR30532:SF26">
    <property type="entry name" value="IRON(3+)-HYDROXAMATE-BINDING PROTEIN FHUD"/>
    <property type="match status" value="1"/>
</dbReference>
<dbReference type="SMART" id="SM00342">
    <property type="entry name" value="HTH_ARAC"/>
    <property type="match status" value="1"/>
</dbReference>
<dbReference type="EMBL" id="VDCQ01000029">
    <property type="protein sequence ID" value="TNJ64452.1"/>
    <property type="molecule type" value="Genomic_DNA"/>
</dbReference>
<evidence type="ECO:0000313" key="11">
    <source>
        <dbReference type="Proteomes" id="UP000307943"/>
    </source>
</evidence>
<proteinExistence type="inferred from homology"/>
<keyword evidence="3" id="KW-0813">Transport</keyword>
<evidence type="ECO:0000256" key="2">
    <source>
        <dbReference type="ARBA" id="ARBA00008814"/>
    </source>
</evidence>
<dbReference type="PRINTS" id="PR00032">
    <property type="entry name" value="HTHARAC"/>
</dbReference>
<name>A0A5C4T5W2_9BACL</name>
<evidence type="ECO:0000256" key="4">
    <source>
        <dbReference type="ARBA" id="ARBA00022729"/>
    </source>
</evidence>
<evidence type="ECO:0000256" key="7">
    <source>
        <dbReference type="ARBA" id="ARBA00023163"/>
    </source>
</evidence>
<evidence type="ECO:0000256" key="5">
    <source>
        <dbReference type="ARBA" id="ARBA00023015"/>
    </source>
</evidence>
<gene>
    <name evidence="10" type="ORF">FE784_20230</name>
</gene>
<feature type="domain" description="HTH araC/xylS-type" evidence="8">
    <location>
        <begin position="187"/>
        <end position="284"/>
    </location>
</feature>
<dbReference type="Proteomes" id="UP000307943">
    <property type="component" value="Unassembled WGS sequence"/>
</dbReference>
<evidence type="ECO:0000256" key="1">
    <source>
        <dbReference type="ARBA" id="ARBA00004196"/>
    </source>
</evidence>
<dbReference type="SUPFAM" id="SSF46689">
    <property type="entry name" value="Homeodomain-like"/>
    <property type="match status" value="2"/>
</dbReference>
<dbReference type="Pfam" id="PF01497">
    <property type="entry name" value="Peripla_BP_2"/>
    <property type="match status" value="1"/>
</dbReference>
<evidence type="ECO:0000256" key="3">
    <source>
        <dbReference type="ARBA" id="ARBA00022448"/>
    </source>
</evidence>
<dbReference type="InterPro" id="IPR009057">
    <property type="entry name" value="Homeodomain-like_sf"/>
</dbReference>
<organism evidence="10 11">
    <name type="scientific">Paenibacillus hemerocallicola</name>
    <dbReference type="NCBI Taxonomy" id="1172614"/>
    <lineage>
        <taxon>Bacteria</taxon>
        <taxon>Bacillati</taxon>
        <taxon>Bacillota</taxon>
        <taxon>Bacilli</taxon>
        <taxon>Bacillales</taxon>
        <taxon>Paenibacillaceae</taxon>
        <taxon>Paenibacillus</taxon>
    </lineage>
</organism>
<dbReference type="InterPro" id="IPR018062">
    <property type="entry name" value="HTH_AraC-typ_CS"/>
</dbReference>
<dbReference type="GO" id="GO:1901678">
    <property type="term" value="P:iron coordination entity transport"/>
    <property type="evidence" value="ECO:0007669"/>
    <property type="project" value="UniProtKB-ARBA"/>
</dbReference>
<feature type="domain" description="Fe/B12 periplasmic-binding" evidence="9">
    <location>
        <begin position="288"/>
        <end position="546"/>
    </location>
</feature>
<keyword evidence="7" id="KW-0804">Transcription</keyword>
<dbReference type="Gene3D" id="1.10.10.60">
    <property type="entry name" value="Homeodomain-like"/>
    <property type="match status" value="2"/>
</dbReference>
<dbReference type="Gene3D" id="3.40.50.1980">
    <property type="entry name" value="Nitrogenase molybdenum iron protein domain"/>
    <property type="match status" value="2"/>
</dbReference>
<dbReference type="PROSITE" id="PS50983">
    <property type="entry name" value="FE_B12_PBP"/>
    <property type="match status" value="1"/>
</dbReference>
<dbReference type="PROSITE" id="PS00041">
    <property type="entry name" value="HTH_ARAC_FAMILY_1"/>
    <property type="match status" value="1"/>
</dbReference>
<comment type="caution">
    <text evidence="10">The sequence shown here is derived from an EMBL/GenBank/DDBJ whole genome shotgun (WGS) entry which is preliminary data.</text>
</comment>
<evidence type="ECO:0000256" key="6">
    <source>
        <dbReference type="ARBA" id="ARBA00023125"/>
    </source>
</evidence>
<dbReference type="SUPFAM" id="SSF53807">
    <property type="entry name" value="Helical backbone' metal receptor"/>
    <property type="match status" value="1"/>
</dbReference>
<dbReference type="PANTHER" id="PTHR30532">
    <property type="entry name" value="IRON III DICITRATE-BINDING PERIPLASMIC PROTEIN"/>
    <property type="match status" value="1"/>
</dbReference>
<reference evidence="10 11" key="1">
    <citation type="submission" date="2019-05" db="EMBL/GenBank/DDBJ databases">
        <title>We sequenced the genome of Paenibacillus hemerocallicola KCTC 33185 for further insight into its adaptation and study the phylogeny of Paenibacillus.</title>
        <authorList>
            <person name="Narsing Rao M.P."/>
        </authorList>
    </citation>
    <scope>NUCLEOTIDE SEQUENCE [LARGE SCALE GENOMIC DNA]</scope>
    <source>
        <strain evidence="10 11">KCTC 33185</strain>
    </source>
</reference>
<dbReference type="GO" id="GO:0043565">
    <property type="term" value="F:sequence-specific DNA binding"/>
    <property type="evidence" value="ECO:0007669"/>
    <property type="project" value="InterPro"/>
</dbReference>
<dbReference type="AlphaFoldDB" id="A0A5C4T5W2"/>
<sequence>MLQSTVVPFRSVVFELIGIADLGGDEYRRPFRQAIDSHMLLVVTEGEGRIGIDGVRSRLTKGRSYGLAPGSLLELEIGAASASLRGYLFVYSIRETGAASAAESLSADSASIAATPDTADIASFSGELESVPFVRLLDCAQALHAGRNGGDMRQRIRNQARFQEMMLLVVEHMHEAGDGPDVRRAVERIISRMQRSYQEELDVEKLAREANVSKRQFTYWFKKITGRNATDYLSDLRINRAKQLLLTDCRLQDVALAIGYKDEFYFSRRFKQLVGLSPSEYARERRSNLRIFASECLGHLLALGIKPVGAKTHLLQQYFLRDLVPGITDVAHPISQNQVLELAPDLIIAGNEREYERFSPIAPTAMHPYGTRTAFDQLRALGGLVGRQREAESWISRFEEKAELWRKRLSGVIGRHETVAVVEIWAHHIFVFGNQWGRGGYNLYNALRLSPPARVGREIIDKHKYKSVAVEDLPQYAGDHLFLLVYEANGGGERAEAIRRGEIWRALPAVRGNRVYELDLEQFLAGDPISLDMQLDIQANLLLERNAT</sequence>
<comment type="similarity">
    <text evidence="2">Belongs to the bacterial solute-binding protein 8 family.</text>
</comment>
<dbReference type="OrthoDB" id="2660924at2"/>
<dbReference type="GO" id="GO:0003700">
    <property type="term" value="F:DNA-binding transcription factor activity"/>
    <property type="evidence" value="ECO:0007669"/>
    <property type="project" value="InterPro"/>
</dbReference>
<dbReference type="Pfam" id="PF12833">
    <property type="entry name" value="HTH_18"/>
    <property type="match status" value="1"/>
</dbReference>
<keyword evidence="4" id="KW-0732">Signal</keyword>
<keyword evidence="6" id="KW-0238">DNA-binding</keyword>
<keyword evidence="5" id="KW-0805">Transcription regulation</keyword>
<keyword evidence="11" id="KW-1185">Reference proteome</keyword>
<comment type="subcellular location">
    <subcellularLocation>
        <location evidence="1">Cell envelope</location>
    </subcellularLocation>
</comment>
<evidence type="ECO:0000259" key="9">
    <source>
        <dbReference type="PROSITE" id="PS50983"/>
    </source>
</evidence>
<dbReference type="InterPro" id="IPR051313">
    <property type="entry name" value="Bact_iron-sidero_bind"/>
</dbReference>
<dbReference type="RefSeq" id="WP_139604045.1">
    <property type="nucleotide sequence ID" value="NZ_VDCQ01000029.1"/>
</dbReference>
<evidence type="ECO:0000313" key="10">
    <source>
        <dbReference type="EMBL" id="TNJ64452.1"/>
    </source>
</evidence>
<accession>A0A5C4T5W2</accession>
<evidence type="ECO:0000259" key="8">
    <source>
        <dbReference type="PROSITE" id="PS01124"/>
    </source>
</evidence>
<dbReference type="PROSITE" id="PS01124">
    <property type="entry name" value="HTH_ARAC_FAMILY_2"/>
    <property type="match status" value="1"/>
</dbReference>
<dbReference type="InterPro" id="IPR018060">
    <property type="entry name" value="HTH_AraC"/>
</dbReference>